<evidence type="ECO:0000259" key="1">
    <source>
        <dbReference type="Pfam" id="PF00557"/>
    </source>
</evidence>
<dbReference type="PANTHER" id="PTHR46112:SF2">
    <property type="entry name" value="XAA-PRO AMINOPEPTIDASE P-RELATED"/>
    <property type="match status" value="1"/>
</dbReference>
<feature type="domain" description="Creatinase N-terminal" evidence="2">
    <location>
        <begin position="12"/>
        <end position="103"/>
    </location>
</feature>
<dbReference type="InterPro" id="IPR036005">
    <property type="entry name" value="Creatinase/aminopeptidase-like"/>
</dbReference>
<dbReference type="Gene3D" id="3.90.230.10">
    <property type="entry name" value="Creatinase/methionine aminopeptidase superfamily"/>
    <property type="match status" value="1"/>
</dbReference>
<proteinExistence type="predicted"/>
<gene>
    <name evidence="3" type="ORF">IAA16_00670</name>
</gene>
<dbReference type="InterPro" id="IPR050659">
    <property type="entry name" value="Peptidase_M24B"/>
</dbReference>
<dbReference type="SUPFAM" id="SSF53092">
    <property type="entry name" value="Creatinase/prolidase N-terminal domain"/>
    <property type="match status" value="1"/>
</dbReference>
<comment type="caution">
    <text evidence="3">The sequence shown here is derived from an EMBL/GenBank/DDBJ whole genome shotgun (WGS) entry which is preliminary data.</text>
</comment>
<feature type="domain" description="Peptidase M24" evidence="1">
    <location>
        <begin position="157"/>
        <end position="363"/>
    </location>
</feature>
<reference evidence="3" key="1">
    <citation type="journal article" date="2021" name="PeerJ">
        <title>Extensive microbial diversity within the chicken gut microbiome revealed by metagenomics and culture.</title>
        <authorList>
            <person name="Gilroy R."/>
            <person name="Ravi A."/>
            <person name="Getino M."/>
            <person name="Pursley I."/>
            <person name="Horton D.L."/>
            <person name="Alikhan N.F."/>
            <person name="Baker D."/>
            <person name="Gharbi K."/>
            <person name="Hall N."/>
            <person name="Watson M."/>
            <person name="Adriaenssens E.M."/>
            <person name="Foster-Nyarko E."/>
            <person name="Jarju S."/>
            <person name="Secka A."/>
            <person name="Antonio M."/>
            <person name="Oren A."/>
            <person name="Chaudhuri R.R."/>
            <person name="La Ragione R."/>
            <person name="Hildebrand F."/>
            <person name="Pallen M.J."/>
        </authorList>
    </citation>
    <scope>NUCLEOTIDE SEQUENCE</scope>
    <source>
        <strain evidence="3">Gambia15-2214</strain>
    </source>
</reference>
<evidence type="ECO:0000259" key="2">
    <source>
        <dbReference type="Pfam" id="PF01321"/>
    </source>
</evidence>
<protein>
    <submittedName>
        <fullName evidence="3">Xaa-Pro peptidase family protein</fullName>
    </submittedName>
</protein>
<name>A0A9E2L0Q3_9SPIR</name>
<dbReference type="AlphaFoldDB" id="A0A9E2L0Q3"/>
<dbReference type="PANTHER" id="PTHR46112">
    <property type="entry name" value="AMINOPEPTIDASE"/>
    <property type="match status" value="1"/>
</dbReference>
<reference evidence="3" key="2">
    <citation type="submission" date="2021-04" db="EMBL/GenBank/DDBJ databases">
        <authorList>
            <person name="Gilroy R."/>
        </authorList>
    </citation>
    <scope>NUCLEOTIDE SEQUENCE</scope>
    <source>
        <strain evidence="3">Gambia15-2214</strain>
    </source>
</reference>
<dbReference type="InterPro" id="IPR000994">
    <property type="entry name" value="Pept_M24"/>
</dbReference>
<dbReference type="InterPro" id="IPR000587">
    <property type="entry name" value="Creatinase_N"/>
</dbReference>
<dbReference type="Pfam" id="PF01321">
    <property type="entry name" value="Creatinase_N"/>
    <property type="match status" value="1"/>
</dbReference>
<sequence>MEKLYGPYCNNRRERFAEFLRENNIAAAVFEDTEGRRDPSVRYFTGQPGDAILVITAQADAILCPWDENMAQEMAVVPRIIPLTHFRRNNVEAVKGLLKELKVPVGSRIDIPPVTPYPLFLKFVDALSDYTVLCREEGVHQHVADMRSIKDEYEISCIKKAAAITDGIIDHLEEAIKDNKINTELDVALFIEKECRQQGCERTGFETLAAGPDRSFGIHCFPPFTAGTFADRGLSILDFGVVYQGYTSDVTLTVAREPLTQEQETQLELVQKAYDQALELYKNGLPIHKAAEKADAVFAKGKRSMPHALGHSFGLEAHEWPTVRPTIDEKVVFKPGMVVTLEPGLYDLKNGGCRLENDILITEEGSEVITHSRIIRF</sequence>
<dbReference type="InterPro" id="IPR029149">
    <property type="entry name" value="Creatin/AminoP/Spt16_N"/>
</dbReference>
<dbReference type="SUPFAM" id="SSF55920">
    <property type="entry name" value="Creatinase/aminopeptidase"/>
    <property type="match status" value="1"/>
</dbReference>
<organism evidence="3 4">
    <name type="scientific">Candidatus Treponema excrementipullorum</name>
    <dbReference type="NCBI Taxonomy" id="2838768"/>
    <lineage>
        <taxon>Bacteria</taxon>
        <taxon>Pseudomonadati</taxon>
        <taxon>Spirochaetota</taxon>
        <taxon>Spirochaetia</taxon>
        <taxon>Spirochaetales</taxon>
        <taxon>Treponemataceae</taxon>
        <taxon>Treponema</taxon>
    </lineage>
</organism>
<dbReference type="EMBL" id="JAHLFV010000013">
    <property type="protein sequence ID" value="MBU3849060.1"/>
    <property type="molecule type" value="Genomic_DNA"/>
</dbReference>
<accession>A0A9E2L0Q3</accession>
<dbReference type="Pfam" id="PF00557">
    <property type="entry name" value="Peptidase_M24"/>
    <property type="match status" value="1"/>
</dbReference>
<evidence type="ECO:0000313" key="4">
    <source>
        <dbReference type="Proteomes" id="UP000823914"/>
    </source>
</evidence>
<dbReference type="Proteomes" id="UP000823914">
    <property type="component" value="Unassembled WGS sequence"/>
</dbReference>
<evidence type="ECO:0000313" key="3">
    <source>
        <dbReference type="EMBL" id="MBU3849060.1"/>
    </source>
</evidence>
<dbReference type="Gene3D" id="3.40.350.10">
    <property type="entry name" value="Creatinase/prolidase N-terminal domain"/>
    <property type="match status" value="1"/>
</dbReference>